<dbReference type="EnsemblPlants" id="MELO3C008228.2.1">
    <property type="protein sequence ID" value="MELO3C008228.2.1"/>
    <property type="gene ID" value="MELO3C008228.2"/>
</dbReference>
<dbReference type="AlphaFoldDB" id="A0A9I9CTV4"/>
<protein>
    <recommendedName>
        <fullName evidence="3">Retrotransposon Copia-like N-terminal domain-containing protein</fullName>
    </recommendedName>
</protein>
<reference evidence="2" key="1">
    <citation type="submission" date="2023-03" db="UniProtKB">
        <authorList>
            <consortium name="EnsemblPlants"/>
        </authorList>
    </citation>
    <scope>IDENTIFICATION</scope>
</reference>
<organism evidence="2">
    <name type="scientific">Cucumis melo</name>
    <name type="common">Muskmelon</name>
    <dbReference type="NCBI Taxonomy" id="3656"/>
    <lineage>
        <taxon>Eukaryota</taxon>
        <taxon>Viridiplantae</taxon>
        <taxon>Streptophyta</taxon>
        <taxon>Embryophyta</taxon>
        <taxon>Tracheophyta</taxon>
        <taxon>Spermatophyta</taxon>
        <taxon>Magnoliopsida</taxon>
        <taxon>eudicotyledons</taxon>
        <taxon>Gunneridae</taxon>
        <taxon>Pentapetalae</taxon>
        <taxon>rosids</taxon>
        <taxon>fabids</taxon>
        <taxon>Cucurbitales</taxon>
        <taxon>Cucurbitaceae</taxon>
        <taxon>Benincaseae</taxon>
        <taxon>Cucumis</taxon>
    </lineage>
</organism>
<feature type="compositionally biased region" description="Low complexity" evidence="1">
    <location>
        <begin position="66"/>
        <end position="87"/>
    </location>
</feature>
<proteinExistence type="predicted"/>
<evidence type="ECO:0008006" key="3">
    <source>
        <dbReference type="Google" id="ProtNLM"/>
    </source>
</evidence>
<feature type="region of interest" description="Disordered" evidence="1">
    <location>
        <begin position="66"/>
        <end position="92"/>
    </location>
</feature>
<accession>A0A9I9CTV4</accession>
<sequence length="138" mass="15579">MGTEASFSSSTSKELSSPLFLLTNICNLISIRLDSTNYTLWKFQFEPMLKALYGFIDESFPTPPKTISNSTTVSSSTTTQTTSSSTTELRPLRLQQPNSDHFVFNNRNQTASSSTTEIRPLRLQQLKSDHFIFNNQNQ</sequence>
<evidence type="ECO:0000256" key="1">
    <source>
        <dbReference type="SAM" id="MobiDB-lite"/>
    </source>
</evidence>
<dbReference type="Gramene" id="MELO3C008228.2.1">
    <property type="protein sequence ID" value="MELO3C008228.2.1"/>
    <property type="gene ID" value="MELO3C008228.2"/>
</dbReference>
<evidence type="ECO:0000313" key="2">
    <source>
        <dbReference type="EnsemblPlants" id="MELO3C008228.2.1"/>
    </source>
</evidence>
<name>A0A9I9CTV4_CUCME</name>